<evidence type="ECO:0000256" key="2">
    <source>
        <dbReference type="ARBA" id="ARBA00022630"/>
    </source>
</evidence>
<evidence type="ECO:0000256" key="4">
    <source>
        <dbReference type="ARBA" id="ARBA00023002"/>
    </source>
</evidence>
<evidence type="ECO:0000256" key="1">
    <source>
        <dbReference type="ARBA" id="ARBA00007992"/>
    </source>
</evidence>
<evidence type="ECO:0000313" key="7">
    <source>
        <dbReference type="EMBL" id="KAF2425531.1"/>
    </source>
</evidence>
<proteinExistence type="inferred from homology"/>
<dbReference type="PANTHER" id="PTHR47356:SF2">
    <property type="entry name" value="FAD-BINDING DOMAIN-CONTAINING PROTEIN-RELATED"/>
    <property type="match status" value="1"/>
</dbReference>
<dbReference type="GO" id="GO:0071949">
    <property type="term" value="F:FAD binding"/>
    <property type="evidence" value="ECO:0007669"/>
    <property type="project" value="InterPro"/>
</dbReference>
<dbReference type="InterPro" id="IPR036188">
    <property type="entry name" value="FAD/NAD-bd_sf"/>
</dbReference>
<evidence type="ECO:0000256" key="3">
    <source>
        <dbReference type="ARBA" id="ARBA00022827"/>
    </source>
</evidence>
<keyword evidence="2" id="KW-0285">Flavoprotein</keyword>
<sequence length="497" mass="55637">MPSSDKGLRVIIVGGGIAGLTLANILQYSNIDFLLLERRDVIDPQIGASIGIMPNENRILDQLGCFDAIDELVETIDAVSEHWADGQKIGPSKELGAQVERSFGYGFCFLDRRAVWKILYDHIHDKSKVLLNKHVARVENAKDSVIVHTKDGESYHGDLVVGCDGIRSKVREERWRIAAPRLPQAVLERERNAITAEYRCLFGISNAVESFAEGEGYNTYTKDRSIMSNVGKGGRVYWFCFEKYPRRLQNDEIPRYSDEEAVAFAEKFVHYAVGPQVKFRDLWEQRQTYALVGLEEAAFEIWSDERIALVGDCVHKMTPNAGQGGNAAIDYTLSRKCCHQAKRTPRIKPIMKSANYATRMQALKGPREVALIKYVQPVLKDSFANSMRHNFVSAERVNFLPLTQRSASGTTTFNPSQGPGQEESKATRALKALPIFLLFTLTISTILKGDISLAMFKPFFESGKIIWDGGSVAVMSKFYGIKVVDMIFAPMVVAFAQ</sequence>
<gene>
    <name evidence="7" type="ORF">EJ08DRAFT_736730</name>
</gene>
<dbReference type="InterPro" id="IPR002938">
    <property type="entry name" value="FAD-bd"/>
</dbReference>
<evidence type="ECO:0000256" key="5">
    <source>
        <dbReference type="SAM" id="Phobius"/>
    </source>
</evidence>
<keyword evidence="5" id="KW-0812">Transmembrane</keyword>
<keyword evidence="4" id="KW-0560">Oxidoreductase</keyword>
<feature type="transmembrane region" description="Helical" evidence="5">
    <location>
        <begin position="7"/>
        <end position="26"/>
    </location>
</feature>
<dbReference type="OrthoDB" id="2431938at2759"/>
<dbReference type="GO" id="GO:0004497">
    <property type="term" value="F:monooxygenase activity"/>
    <property type="evidence" value="ECO:0007669"/>
    <property type="project" value="InterPro"/>
</dbReference>
<dbReference type="Gene3D" id="3.50.50.60">
    <property type="entry name" value="FAD/NAD(P)-binding domain"/>
    <property type="match status" value="1"/>
</dbReference>
<dbReference type="PRINTS" id="PR00420">
    <property type="entry name" value="RNGMNOXGNASE"/>
</dbReference>
<dbReference type="Pfam" id="PF01494">
    <property type="entry name" value="FAD_binding_3"/>
    <property type="match status" value="1"/>
</dbReference>
<dbReference type="SUPFAM" id="SSF51905">
    <property type="entry name" value="FAD/NAD(P)-binding domain"/>
    <property type="match status" value="1"/>
</dbReference>
<keyword evidence="5" id="KW-1133">Transmembrane helix</keyword>
<evidence type="ECO:0000259" key="6">
    <source>
        <dbReference type="Pfam" id="PF01494"/>
    </source>
</evidence>
<comment type="caution">
    <text evidence="7">The sequence shown here is derived from an EMBL/GenBank/DDBJ whole genome shotgun (WGS) entry which is preliminary data.</text>
</comment>
<evidence type="ECO:0000313" key="8">
    <source>
        <dbReference type="Proteomes" id="UP000800235"/>
    </source>
</evidence>
<accession>A0A9P4TVN7</accession>
<keyword evidence="5" id="KW-0472">Membrane</keyword>
<dbReference type="Proteomes" id="UP000800235">
    <property type="component" value="Unassembled WGS sequence"/>
</dbReference>
<dbReference type="EMBL" id="MU007069">
    <property type="protein sequence ID" value="KAF2425531.1"/>
    <property type="molecule type" value="Genomic_DNA"/>
</dbReference>
<dbReference type="PANTHER" id="PTHR47356">
    <property type="entry name" value="FAD-DEPENDENT MONOOXYGENASE ASQG-RELATED"/>
    <property type="match status" value="1"/>
</dbReference>
<comment type="similarity">
    <text evidence="1">Belongs to the paxM FAD-dependent monooxygenase family.</text>
</comment>
<dbReference type="InterPro" id="IPR050562">
    <property type="entry name" value="FAD_mOase_fung"/>
</dbReference>
<protein>
    <submittedName>
        <fullName evidence="7">FAD/NAD(P)-binding domain-containing protein</fullName>
    </submittedName>
</protein>
<feature type="domain" description="FAD-binding" evidence="6">
    <location>
        <begin position="9"/>
        <end position="330"/>
    </location>
</feature>
<organism evidence="7 8">
    <name type="scientific">Tothia fuscella</name>
    <dbReference type="NCBI Taxonomy" id="1048955"/>
    <lineage>
        <taxon>Eukaryota</taxon>
        <taxon>Fungi</taxon>
        <taxon>Dikarya</taxon>
        <taxon>Ascomycota</taxon>
        <taxon>Pezizomycotina</taxon>
        <taxon>Dothideomycetes</taxon>
        <taxon>Pleosporomycetidae</taxon>
        <taxon>Venturiales</taxon>
        <taxon>Cylindrosympodiaceae</taxon>
        <taxon>Tothia</taxon>
    </lineage>
</organism>
<dbReference type="AlphaFoldDB" id="A0A9P4TVN7"/>
<reference evidence="7" key="1">
    <citation type="journal article" date="2020" name="Stud. Mycol.">
        <title>101 Dothideomycetes genomes: a test case for predicting lifestyles and emergence of pathogens.</title>
        <authorList>
            <person name="Haridas S."/>
            <person name="Albert R."/>
            <person name="Binder M."/>
            <person name="Bloem J."/>
            <person name="Labutti K."/>
            <person name="Salamov A."/>
            <person name="Andreopoulos B."/>
            <person name="Baker S."/>
            <person name="Barry K."/>
            <person name="Bills G."/>
            <person name="Bluhm B."/>
            <person name="Cannon C."/>
            <person name="Castanera R."/>
            <person name="Culley D."/>
            <person name="Daum C."/>
            <person name="Ezra D."/>
            <person name="Gonzalez J."/>
            <person name="Henrissat B."/>
            <person name="Kuo A."/>
            <person name="Liang C."/>
            <person name="Lipzen A."/>
            <person name="Lutzoni F."/>
            <person name="Magnuson J."/>
            <person name="Mondo S."/>
            <person name="Nolan M."/>
            <person name="Ohm R."/>
            <person name="Pangilinan J."/>
            <person name="Park H.-J."/>
            <person name="Ramirez L."/>
            <person name="Alfaro M."/>
            <person name="Sun H."/>
            <person name="Tritt A."/>
            <person name="Yoshinaga Y."/>
            <person name="Zwiers L.-H."/>
            <person name="Turgeon B."/>
            <person name="Goodwin S."/>
            <person name="Spatafora J."/>
            <person name="Crous P."/>
            <person name="Grigoriev I."/>
        </authorList>
    </citation>
    <scope>NUCLEOTIDE SEQUENCE</scope>
    <source>
        <strain evidence="7">CBS 130266</strain>
    </source>
</reference>
<name>A0A9P4TVN7_9PEZI</name>
<keyword evidence="8" id="KW-1185">Reference proteome</keyword>
<keyword evidence="3" id="KW-0274">FAD</keyword>